<evidence type="ECO:0008006" key="4">
    <source>
        <dbReference type="Google" id="ProtNLM"/>
    </source>
</evidence>
<gene>
    <name evidence="2" type="ORF">Mrose_03170</name>
</gene>
<evidence type="ECO:0000256" key="1">
    <source>
        <dbReference type="SAM" id="Phobius"/>
    </source>
</evidence>
<proteinExistence type="predicted"/>
<accession>A0A399EJ48</accession>
<dbReference type="AlphaFoldDB" id="A0A399EJ48"/>
<feature type="transmembrane region" description="Helical" evidence="1">
    <location>
        <begin position="123"/>
        <end position="140"/>
    </location>
</feature>
<name>A0A399EJ48_9DEIN</name>
<keyword evidence="1" id="KW-1133">Transmembrane helix</keyword>
<evidence type="ECO:0000313" key="3">
    <source>
        <dbReference type="Proteomes" id="UP000265341"/>
    </source>
</evidence>
<keyword evidence="1" id="KW-0812">Transmembrane</keyword>
<feature type="transmembrane region" description="Helical" evidence="1">
    <location>
        <begin position="43"/>
        <end position="64"/>
    </location>
</feature>
<feature type="transmembrane region" description="Helical" evidence="1">
    <location>
        <begin position="12"/>
        <end position="31"/>
    </location>
</feature>
<dbReference type="OrthoDB" id="32788at2"/>
<reference evidence="2 3" key="1">
    <citation type="submission" date="2018-08" db="EMBL/GenBank/DDBJ databases">
        <title>Meiothermus roseus NBRC 110900 genome sequencing project.</title>
        <authorList>
            <person name="Da Costa M.S."/>
            <person name="Albuquerque L."/>
            <person name="Raposo P."/>
            <person name="Froufe H.J.C."/>
            <person name="Barroso C.S."/>
            <person name="Egas C."/>
        </authorList>
    </citation>
    <scope>NUCLEOTIDE SEQUENCE [LARGE SCALE GENOMIC DNA]</scope>
    <source>
        <strain evidence="2 3">NBRC 110900</strain>
    </source>
</reference>
<dbReference type="EMBL" id="QWLA01000085">
    <property type="protein sequence ID" value="RIH83099.1"/>
    <property type="molecule type" value="Genomic_DNA"/>
</dbReference>
<protein>
    <recommendedName>
        <fullName evidence="4">Prokaryotic cytochrome b561</fullName>
    </recommendedName>
</protein>
<keyword evidence="1" id="KW-0472">Membrane</keyword>
<evidence type="ECO:0000313" key="2">
    <source>
        <dbReference type="EMBL" id="RIH83099.1"/>
    </source>
</evidence>
<keyword evidence="3" id="KW-1185">Reference proteome</keyword>
<feature type="transmembrane region" description="Helical" evidence="1">
    <location>
        <begin position="84"/>
        <end position="102"/>
    </location>
</feature>
<dbReference type="RefSeq" id="WP_119279962.1">
    <property type="nucleotide sequence ID" value="NZ_QWLA01000085.1"/>
</dbReference>
<dbReference type="Proteomes" id="UP000265341">
    <property type="component" value="Unassembled WGS sequence"/>
</dbReference>
<comment type="caution">
    <text evidence="2">The sequence shown here is derived from an EMBL/GenBank/DDBJ whole genome shotgun (WGS) entry which is preliminary data.</text>
</comment>
<sequence>MYELVLALHNLARWLVLGVALALIVRGVLGLRQGSYTATDRRLGVIYTGLMDLQLLLGLILFGVSPFMRGLFANAPAAMQQGSSRFFLAEHWVLMLLAVILAHIGSSRVKKLEGDRLKHRQSLIFYGLSLVLVLLGIPWWRPLLPLG</sequence>
<organism evidence="2 3">
    <name type="scientific">Calidithermus roseus</name>
    <dbReference type="NCBI Taxonomy" id="1644118"/>
    <lineage>
        <taxon>Bacteria</taxon>
        <taxon>Thermotogati</taxon>
        <taxon>Deinococcota</taxon>
        <taxon>Deinococci</taxon>
        <taxon>Thermales</taxon>
        <taxon>Thermaceae</taxon>
        <taxon>Calidithermus</taxon>
    </lineage>
</organism>